<accession>A0A9K3NE03</accession>
<gene>
    <name evidence="1" type="ORF">HanXRQr2_Chr08g0354661</name>
</gene>
<keyword evidence="2" id="KW-1185">Reference proteome</keyword>
<proteinExistence type="predicted"/>
<name>A0A9K3NE03_HELAN</name>
<protein>
    <submittedName>
        <fullName evidence="1">Uncharacterized protein</fullName>
    </submittedName>
</protein>
<dbReference type="EMBL" id="MNCJ02000323">
    <property type="protein sequence ID" value="KAF5796686.1"/>
    <property type="molecule type" value="Genomic_DNA"/>
</dbReference>
<comment type="caution">
    <text evidence="1">The sequence shown here is derived from an EMBL/GenBank/DDBJ whole genome shotgun (WGS) entry which is preliminary data.</text>
</comment>
<dbReference type="Gramene" id="mRNA:HanXRQr2_Chr08g0354661">
    <property type="protein sequence ID" value="mRNA:HanXRQr2_Chr08g0354661"/>
    <property type="gene ID" value="HanXRQr2_Chr08g0354661"/>
</dbReference>
<sequence>MRLHQHAEGHPWAESQLKARYSQYQREHVLFQEQAKCIMWSYKTLSLKWFASKIAALNSFDRDI</sequence>
<evidence type="ECO:0000313" key="2">
    <source>
        <dbReference type="Proteomes" id="UP000215914"/>
    </source>
</evidence>
<organism evidence="1 2">
    <name type="scientific">Helianthus annuus</name>
    <name type="common">Common sunflower</name>
    <dbReference type="NCBI Taxonomy" id="4232"/>
    <lineage>
        <taxon>Eukaryota</taxon>
        <taxon>Viridiplantae</taxon>
        <taxon>Streptophyta</taxon>
        <taxon>Embryophyta</taxon>
        <taxon>Tracheophyta</taxon>
        <taxon>Spermatophyta</taxon>
        <taxon>Magnoliopsida</taxon>
        <taxon>eudicotyledons</taxon>
        <taxon>Gunneridae</taxon>
        <taxon>Pentapetalae</taxon>
        <taxon>asterids</taxon>
        <taxon>campanulids</taxon>
        <taxon>Asterales</taxon>
        <taxon>Asteraceae</taxon>
        <taxon>Asteroideae</taxon>
        <taxon>Heliantheae alliance</taxon>
        <taxon>Heliantheae</taxon>
        <taxon>Helianthus</taxon>
    </lineage>
</organism>
<reference evidence="1" key="2">
    <citation type="submission" date="2020-06" db="EMBL/GenBank/DDBJ databases">
        <title>Helianthus annuus Genome sequencing and assembly Release 2.</title>
        <authorList>
            <person name="Gouzy J."/>
            <person name="Langlade N."/>
            <person name="Munos S."/>
        </authorList>
    </citation>
    <scope>NUCLEOTIDE SEQUENCE</scope>
    <source>
        <tissue evidence="1">Leaves</tissue>
    </source>
</reference>
<dbReference type="Proteomes" id="UP000215914">
    <property type="component" value="Unassembled WGS sequence"/>
</dbReference>
<reference evidence="1" key="1">
    <citation type="journal article" date="2017" name="Nature">
        <title>The sunflower genome provides insights into oil metabolism, flowering and Asterid evolution.</title>
        <authorList>
            <person name="Badouin H."/>
            <person name="Gouzy J."/>
            <person name="Grassa C.J."/>
            <person name="Murat F."/>
            <person name="Staton S.E."/>
            <person name="Cottret L."/>
            <person name="Lelandais-Briere C."/>
            <person name="Owens G.L."/>
            <person name="Carrere S."/>
            <person name="Mayjonade B."/>
            <person name="Legrand L."/>
            <person name="Gill N."/>
            <person name="Kane N.C."/>
            <person name="Bowers J.E."/>
            <person name="Hubner S."/>
            <person name="Bellec A."/>
            <person name="Berard A."/>
            <person name="Berges H."/>
            <person name="Blanchet N."/>
            <person name="Boniface M.C."/>
            <person name="Brunel D."/>
            <person name="Catrice O."/>
            <person name="Chaidir N."/>
            <person name="Claudel C."/>
            <person name="Donnadieu C."/>
            <person name="Faraut T."/>
            <person name="Fievet G."/>
            <person name="Helmstetter N."/>
            <person name="King M."/>
            <person name="Knapp S.J."/>
            <person name="Lai Z."/>
            <person name="Le Paslier M.C."/>
            <person name="Lippi Y."/>
            <person name="Lorenzon L."/>
            <person name="Mandel J.R."/>
            <person name="Marage G."/>
            <person name="Marchand G."/>
            <person name="Marquand E."/>
            <person name="Bret-Mestries E."/>
            <person name="Morien E."/>
            <person name="Nambeesan S."/>
            <person name="Nguyen T."/>
            <person name="Pegot-Espagnet P."/>
            <person name="Pouilly N."/>
            <person name="Raftis F."/>
            <person name="Sallet E."/>
            <person name="Schiex T."/>
            <person name="Thomas J."/>
            <person name="Vandecasteele C."/>
            <person name="Vares D."/>
            <person name="Vear F."/>
            <person name="Vautrin S."/>
            <person name="Crespi M."/>
            <person name="Mangin B."/>
            <person name="Burke J.M."/>
            <person name="Salse J."/>
            <person name="Munos S."/>
            <person name="Vincourt P."/>
            <person name="Rieseberg L.H."/>
            <person name="Langlade N.B."/>
        </authorList>
    </citation>
    <scope>NUCLEOTIDE SEQUENCE</scope>
    <source>
        <tissue evidence="1">Leaves</tissue>
    </source>
</reference>
<dbReference type="AlphaFoldDB" id="A0A9K3NE03"/>
<evidence type="ECO:0000313" key="1">
    <source>
        <dbReference type="EMBL" id="KAF5796686.1"/>
    </source>
</evidence>